<proteinExistence type="predicted"/>
<organism evidence="1 2">
    <name type="scientific">Actinacidiphila acididurans</name>
    <dbReference type="NCBI Taxonomy" id="2784346"/>
    <lineage>
        <taxon>Bacteria</taxon>
        <taxon>Bacillati</taxon>
        <taxon>Actinomycetota</taxon>
        <taxon>Actinomycetes</taxon>
        <taxon>Kitasatosporales</taxon>
        <taxon>Streptomycetaceae</taxon>
        <taxon>Actinacidiphila</taxon>
    </lineage>
</organism>
<reference evidence="1 2" key="1">
    <citation type="submission" date="2021-01" db="EMBL/GenBank/DDBJ databases">
        <title>Streptomyces acididurans sp. nov., isolated from a peat swamp forest soil.</title>
        <authorList>
            <person name="Chantavorakit T."/>
            <person name="Duangmal K."/>
        </authorList>
    </citation>
    <scope>NUCLEOTIDE SEQUENCE [LARGE SCALE GENOMIC DNA]</scope>
    <source>
        <strain evidence="1 2">KK5PA1</strain>
    </source>
</reference>
<keyword evidence="2" id="KW-1185">Reference proteome</keyword>
<dbReference type="EMBL" id="JADKYB010000026">
    <property type="protein sequence ID" value="MBM9509486.1"/>
    <property type="molecule type" value="Genomic_DNA"/>
</dbReference>
<name>A0ABS2U414_9ACTN</name>
<comment type="caution">
    <text evidence="1">The sequence shown here is derived from an EMBL/GenBank/DDBJ whole genome shotgun (WGS) entry which is preliminary data.</text>
</comment>
<dbReference type="PROSITE" id="PS51257">
    <property type="entry name" value="PROKAR_LIPOPROTEIN"/>
    <property type="match status" value="1"/>
</dbReference>
<evidence type="ECO:0000313" key="2">
    <source>
        <dbReference type="Proteomes" id="UP000749040"/>
    </source>
</evidence>
<gene>
    <name evidence="1" type="ORF">ITX44_34050</name>
</gene>
<dbReference type="RefSeq" id="WP_205362659.1">
    <property type="nucleotide sequence ID" value="NZ_JADKYB010000026.1"/>
</dbReference>
<accession>A0ABS2U414</accession>
<sequence>MFDREYAAAAVASISPFQQGQVATACLVRVADLLDDPRVSADFGAVAALVHKVSEYAVDRAEGRSPQTDPSALNQGVRDVLGPREAPYEELPGWGAWAMDVASLADYVLRTWADVEDSARNCFNVLLAAYSAAAFLEDDSDDSEVPPLAEGEARRQRDDIVSLTRGDGWGDVLREATVLARTYVYWFRHVTA</sequence>
<dbReference type="Proteomes" id="UP000749040">
    <property type="component" value="Unassembled WGS sequence"/>
</dbReference>
<protein>
    <submittedName>
        <fullName evidence="1">Uncharacterized protein</fullName>
    </submittedName>
</protein>
<evidence type="ECO:0000313" key="1">
    <source>
        <dbReference type="EMBL" id="MBM9509486.1"/>
    </source>
</evidence>